<proteinExistence type="predicted"/>
<evidence type="ECO:0000313" key="4">
    <source>
        <dbReference type="Proteomes" id="UP000680067"/>
    </source>
</evidence>
<sequence>MKKFSTIAALIAVGLSSVSLTAAAAPADATIAQAQAIAEKSQCAFRADAPDKHVVVRGDTLWGISAVFLQNPWCWPKVWGMNREDIRNPHWIYPGQIVYFDRANGRLRLANVAGNGTASGGVPTVKLSPRSRVEGLGAEAIRSIPASAIEPFLAQPMVVDVNTLERTPRIVSATENRVNLGQNEKAYVRGELEGSTSFQVFRPGVPLKDPETGNVIGYEARFVGTVKLEREGDENNDVHTFSVVNTKEEMSVGDRLLPVPPTPIMSYVPHPPYDDVKARVVSIYGGVSVAGQNQIISINRGREHGLDLGTVLSLQRYGETVKDRTDNNRMIKLPDEKYGYVFIFRVFDTISYGLVMEVTDIVKVGDNVISPIQQ</sequence>
<dbReference type="InterPro" id="IPR018392">
    <property type="entry name" value="LysM"/>
</dbReference>
<feature type="domain" description="LysM" evidence="2">
    <location>
        <begin position="51"/>
        <end position="100"/>
    </location>
</feature>
<dbReference type="Proteomes" id="UP000680067">
    <property type="component" value="Unassembled WGS sequence"/>
</dbReference>
<dbReference type="PANTHER" id="PTHR34700">
    <property type="entry name" value="POTASSIUM BINDING PROTEIN KBP"/>
    <property type="match status" value="1"/>
</dbReference>
<keyword evidence="4" id="KW-1185">Reference proteome</keyword>
<protein>
    <submittedName>
        <fullName evidence="3">LysM peptidoglycan-binding domain-containing protein</fullName>
    </submittedName>
</protein>
<dbReference type="InterPro" id="IPR036779">
    <property type="entry name" value="LysM_dom_sf"/>
</dbReference>
<feature type="chain" id="PRO_5037943493" evidence="1">
    <location>
        <begin position="25"/>
        <end position="374"/>
    </location>
</feature>
<dbReference type="CDD" id="cd00118">
    <property type="entry name" value="LysM"/>
    <property type="match status" value="1"/>
</dbReference>
<dbReference type="PANTHER" id="PTHR34700:SF4">
    <property type="entry name" value="PHAGE-LIKE ELEMENT PBSX PROTEIN XKDP"/>
    <property type="match status" value="1"/>
</dbReference>
<dbReference type="AlphaFoldDB" id="A0A941I976"/>
<organism evidence="3 4">
    <name type="scientific">Undibacterium luofuense</name>
    <dbReference type="NCBI Taxonomy" id="2828733"/>
    <lineage>
        <taxon>Bacteria</taxon>
        <taxon>Pseudomonadati</taxon>
        <taxon>Pseudomonadota</taxon>
        <taxon>Betaproteobacteria</taxon>
        <taxon>Burkholderiales</taxon>
        <taxon>Oxalobacteraceae</taxon>
        <taxon>Undibacterium</taxon>
    </lineage>
</organism>
<dbReference type="Gene3D" id="3.10.350.10">
    <property type="entry name" value="LysM domain"/>
    <property type="match status" value="1"/>
</dbReference>
<keyword evidence="1" id="KW-0732">Signal</keyword>
<dbReference type="EMBL" id="JAGSPN010000012">
    <property type="protein sequence ID" value="MBR7783548.1"/>
    <property type="molecule type" value="Genomic_DNA"/>
</dbReference>
<reference evidence="3" key="1">
    <citation type="submission" date="2021-04" db="EMBL/GenBank/DDBJ databases">
        <title>novel species isolated from subtropical streams in China.</title>
        <authorList>
            <person name="Lu H."/>
        </authorList>
    </citation>
    <scope>NUCLEOTIDE SEQUENCE</scope>
    <source>
        <strain evidence="3">LFS511W</strain>
    </source>
</reference>
<evidence type="ECO:0000256" key="1">
    <source>
        <dbReference type="SAM" id="SignalP"/>
    </source>
</evidence>
<evidence type="ECO:0000313" key="3">
    <source>
        <dbReference type="EMBL" id="MBR7783548.1"/>
    </source>
</evidence>
<feature type="signal peptide" evidence="1">
    <location>
        <begin position="1"/>
        <end position="24"/>
    </location>
</feature>
<dbReference type="Pfam" id="PF01476">
    <property type="entry name" value="LysM"/>
    <property type="match status" value="1"/>
</dbReference>
<dbReference type="PROSITE" id="PS51782">
    <property type="entry name" value="LYSM"/>
    <property type="match status" value="1"/>
</dbReference>
<dbReference type="RefSeq" id="WP_212688818.1">
    <property type="nucleotide sequence ID" value="NZ_JAGSPN010000012.1"/>
</dbReference>
<dbReference type="InterPro" id="IPR052196">
    <property type="entry name" value="Bact_Kbp"/>
</dbReference>
<accession>A0A941I976</accession>
<name>A0A941I976_9BURK</name>
<gene>
    <name evidence="3" type="ORF">KDM89_15490</name>
</gene>
<evidence type="ECO:0000259" key="2">
    <source>
        <dbReference type="PROSITE" id="PS51782"/>
    </source>
</evidence>
<comment type="caution">
    <text evidence="3">The sequence shown here is derived from an EMBL/GenBank/DDBJ whole genome shotgun (WGS) entry which is preliminary data.</text>
</comment>